<evidence type="ECO:0000313" key="8">
    <source>
        <dbReference type="Ensembl" id="ENSSAUP00010033424.1"/>
    </source>
</evidence>
<reference evidence="8" key="2">
    <citation type="submission" date="2025-08" db="UniProtKB">
        <authorList>
            <consortium name="Ensembl"/>
        </authorList>
    </citation>
    <scope>IDENTIFICATION</scope>
</reference>
<dbReference type="InterPro" id="IPR054019">
    <property type="entry name" value="CFP_TSR_C"/>
</dbReference>
<keyword evidence="4" id="KW-0677">Repeat</keyword>
<evidence type="ECO:0000256" key="3">
    <source>
        <dbReference type="ARBA" id="ARBA00022729"/>
    </source>
</evidence>
<protein>
    <submittedName>
        <fullName evidence="8">Properdin-like</fullName>
    </submittedName>
</protein>
<comment type="subcellular location">
    <subcellularLocation>
        <location evidence="1">Secreted</location>
    </subcellularLocation>
</comment>
<feature type="region of interest" description="Disordered" evidence="6">
    <location>
        <begin position="517"/>
        <end position="536"/>
    </location>
</feature>
<accession>A0A671W494</accession>
<dbReference type="FunFam" id="2.20.100.10:FF:000007">
    <property type="entry name" value="Thrombospondin 1"/>
    <property type="match status" value="1"/>
</dbReference>
<dbReference type="InterPro" id="IPR036383">
    <property type="entry name" value="TSP1_rpt_sf"/>
</dbReference>
<reference evidence="8" key="1">
    <citation type="submission" date="2021-04" db="EMBL/GenBank/DDBJ databases">
        <authorList>
            <consortium name="Wellcome Sanger Institute Data Sharing"/>
        </authorList>
    </citation>
    <scope>NUCLEOTIDE SEQUENCE [LARGE SCALE GENOMIC DNA]</scope>
</reference>
<feature type="transmembrane region" description="Helical" evidence="7">
    <location>
        <begin position="78"/>
        <end position="100"/>
    </location>
</feature>
<dbReference type="Pfam" id="PF18487">
    <property type="entry name" value="TSR"/>
    <property type="match status" value="2"/>
</dbReference>
<dbReference type="FunCoup" id="A0A671W494">
    <property type="interactions" value="351"/>
</dbReference>
<dbReference type="FunFam" id="2.20.100.10:FF:000001">
    <property type="entry name" value="semaphorin-5A isoform X1"/>
    <property type="match status" value="1"/>
</dbReference>
<evidence type="ECO:0000256" key="4">
    <source>
        <dbReference type="ARBA" id="ARBA00022737"/>
    </source>
</evidence>
<dbReference type="SUPFAM" id="SSF82895">
    <property type="entry name" value="TSP-1 type 1 repeat"/>
    <property type="match status" value="9"/>
</dbReference>
<evidence type="ECO:0000256" key="6">
    <source>
        <dbReference type="SAM" id="MobiDB-lite"/>
    </source>
</evidence>
<keyword evidence="7" id="KW-0812">Transmembrane</keyword>
<proteinExistence type="predicted"/>
<dbReference type="InterPro" id="IPR000884">
    <property type="entry name" value="TSP1_rpt"/>
</dbReference>
<feature type="compositionally biased region" description="Low complexity" evidence="6">
    <location>
        <begin position="523"/>
        <end position="534"/>
    </location>
</feature>
<keyword evidence="7" id="KW-1133">Transmembrane helix</keyword>
<dbReference type="Pfam" id="PF00090">
    <property type="entry name" value="TSP_1"/>
    <property type="match status" value="8"/>
</dbReference>
<dbReference type="InParanoid" id="A0A671W494"/>
<evidence type="ECO:0000313" key="9">
    <source>
        <dbReference type="Proteomes" id="UP000472265"/>
    </source>
</evidence>
<dbReference type="PANTHER" id="PTHR22906:SF43">
    <property type="entry name" value="PROPERDIN"/>
    <property type="match status" value="1"/>
</dbReference>
<dbReference type="PANTHER" id="PTHR22906">
    <property type="entry name" value="PROPERDIN"/>
    <property type="match status" value="1"/>
</dbReference>
<dbReference type="AlphaFoldDB" id="A0A671W494"/>
<dbReference type="Pfam" id="PF22195">
    <property type="entry name" value="TSP1_CFP_C"/>
    <property type="match status" value="1"/>
</dbReference>
<evidence type="ECO:0000256" key="7">
    <source>
        <dbReference type="SAM" id="Phobius"/>
    </source>
</evidence>
<dbReference type="Gene3D" id="2.20.100.10">
    <property type="entry name" value="Thrombospondin type-1 (TSP1) repeat"/>
    <property type="match status" value="9"/>
</dbReference>
<keyword evidence="3" id="KW-0732">Signal</keyword>
<dbReference type="Proteomes" id="UP000472265">
    <property type="component" value="Chromosome 23"/>
</dbReference>
<sequence>MCCCGSCLTATVSPPDLDFNELSPGKQPPPLEKESQTASCFLTAIVNQKERETDSELQFLSSVLLRCSRMGVLMVQRVLLAVALLLIFALTLFVGLWFGLTADDATPPAECVRCFVRFNPTLGQCDEELGEVDEDDCCQNPQYGYQAADGVCHSCGPPLWSPWSPWSQCNVLCGDGVMQRTRKCYGAGECENATDALQIQPCSGSCCDGCVRCFAQFNPTLGQCDEELGEVDEDDCCQNPQYGYQAADGVCRSCGPPLWSPWSPWSQCNVLCGDGVMQRTRKCYGAGECENAADALQMQPCSGSCCDAQGWGLWLAWSSCSVTCGGGGVRRRERVCSGPPDCRSACSGPSEETETCPTHSTCPVHGVWSSWSGWSQCSGLCINDQSDDVIVPSRKRHRSCSDPAPSVDTVPPGNRCPGDDVQVQDCSELPNCPVDGRWGAWSPPGPCSVSCGEGIQLSIRKCDNPAPKYGGRFCDGPSAQSSPCPENPCPVDGFWSGWSSWGECSSSCIPQGNTPIRTRRRSCSNPGPSSSPPGRHCEGIHRQTETCDHLPHCPVDGVWGSWSSFSSCPVTCGVGLQESIRLCDSPAPKHGGRPCPGERRQTNICTTNVHCPVDGMWSQWSPWKPCTHPFRDKSINCQLIGGKQTRERECLHQAHNGSICSGEALTETRVCYDVNRCYLKGTWEGWESWSLCSPTCGERSKRFRRRYCKPDYSSYRSTIRGFPAAFFGTPQADCGLPPDGGKKVEVQPCVNAPSCP</sequence>
<keyword evidence="5" id="KW-1015">Disulfide bond</keyword>
<dbReference type="InterPro" id="IPR052065">
    <property type="entry name" value="Compl_asym_regulator"/>
</dbReference>
<dbReference type="PRINTS" id="PR01705">
    <property type="entry name" value="TSP1REPEAT"/>
</dbReference>
<evidence type="ECO:0000256" key="2">
    <source>
        <dbReference type="ARBA" id="ARBA00022525"/>
    </source>
</evidence>
<dbReference type="GeneTree" id="ENSGT00440000038972"/>
<name>A0A671W494_SPAAU</name>
<dbReference type="Ensembl" id="ENSSAUT00010035222.1">
    <property type="protein sequence ID" value="ENSSAUP00010033424.1"/>
    <property type="gene ID" value="ENSSAUG00010014192.1"/>
</dbReference>
<evidence type="ECO:0000256" key="1">
    <source>
        <dbReference type="ARBA" id="ARBA00004613"/>
    </source>
</evidence>
<dbReference type="OMA" id="VPCDQGP"/>
<keyword evidence="2" id="KW-0964">Secreted</keyword>
<gene>
    <name evidence="8" type="primary">LOC115576203</name>
</gene>
<evidence type="ECO:0000256" key="5">
    <source>
        <dbReference type="ARBA" id="ARBA00023157"/>
    </source>
</evidence>
<dbReference type="SMART" id="SM00209">
    <property type="entry name" value="TSP1"/>
    <property type="match status" value="9"/>
</dbReference>
<dbReference type="InterPro" id="IPR049536">
    <property type="entry name" value="CFP_TSR-0"/>
</dbReference>
<reference evidence="8" key="3">
    <citation type="submission" date="2025-09" db="UniProtKB">
        <authorList>
            <consortium name="Ensembl"/>
        </authorList>
    </citation>
    <scope>IDENTIFICATION</scope>
</reference>
<dbReference type="PROSITE" id="PS50092">
    <property type="entry name" value="TSP1"/>
    <property type="match status" value="9"/>
</dbReference>
<organism evidence="8 9">
    <name type="scientific">Sparus aurata</name>
    <name type="common">Gilthead sea bream</name>
    <dbReference type="NCBI Taxonomy" id="8175"/>
    <lineage>
        <taxon>Eukaryota</taxon>
        <taxon>Metazoa</taxon>
        <taxon>Chordata</taxon>
        <taxon>Craniata</taxon>
        <taxon>Vertebrata</taxon>
        <taxon>Euteleostomi</taxon>
        <taxon>Actinopterygii</taxon>
        <taxon>Neopterygii</taxon>
        <taxon>Teleostei</taxon>
        <taxon>Neoteleostei</taxon>
        <taxon>Acanthomorphata</taxon>
        <taxon>Eupercaria</taxon>
        <taxon>Spariformes</taxon>
        <taxon>Sparidae</taxon>
        <taxon>Sparus</taxon>
    </lineage>
</organism>
<keyword evidence="7" id="KW-0472">Membrane</keyword>
<keyword evidence="9" id="KW-1185">Reference proteome</keyword>